<protein>
    <submittedName>
        <fullName evidence="2">Uncharacterized protein</fullName>
    </submittedName>
</protein>
<dbReference type="EMBL" id="JAHHUM010001870">
    <property type="protein sequence ID" value="KAK5608028.1"/>
    <property type="molecule type" value="Genomic_DNA"/>
</dbReference>
<comment type="caution">
    <text evidence="2">The sequence shown here is derived from an EMBL/GenBank/DDBJ whole genome shotgun (WGS) entry which is preliminary data.</text>
</comment>
<feature type="region of interest" description="Disordered" evidence="1">
    <location>
        <begin position="75"/>
        <end position="146"/>
    </location>
</feature>
<feature type="compositionally biased region" description="Basic and acidic residues" evidence="1">
    <location>
        <begin position="89"/>
        <end position="101"/>
    </location>
</feature>
<dbReference type="Proteomes" id="UP001311232">
    <property type="component" value="Unassembled WGS sequence"/>
</dbReference>
<evidence type="ECO:0000313" key="3">
    <source>
        <dbReference type="Proteomes" id="UP001311232"/>
    </source>
</evidence>
<reference evidence="2 3" key="1">
    <citation type="submission" date="2021-06" db="EMBL/GenBank/DDBJ databases">
        <authorList>
            <person name="Palmer J.M."/>
        </authorList>
    </citation>
    <scope>NUCLEOTIDE SEQUENCE [LARGE SCALE GENOMIC DNA]</scope>
    <source>
        <strain evidence="2 3">MEX-2019</strain>
        <tissue evidence="2">Muscle</tissue>
    </source>
</reference>
<gene>
    <name evidence="2" type="ORF">CRENBAI_005888</name>
</gene>
<feature type="compositionally biased region" description="Acidic residues" evidence="1">
    <location>
        <begin position="75"/>
        <end position="88"/>
    </location>
</feature>
<feature type="compositionally biased region" description="Basic and acidic residues" evidence="1">
    <location>
        <begin position="125"/>
        <end position="139"/>
    </location>
</feature>
<proteinExistence type="predicted"/>
<name>A0AAV9RGI2_9TELE</name>
<dbReference type="AlphaFoldDB" id="A0AAV9RGI2"/>
<accession>A0AAV9RGI2</accession>
<keyword evidence="3" id="KW-1185">Reference proteome</keyword>
<organism evidence="2 3">
    <name type="scientific">Crenichthys baileyi</name>
    <name type="common">White River springfish</name>
    <dbReference type="NCBI Taxonomy" id="28760"/>
    <lineage>
        <taxon>Eukaryota</taxon>
        <taxon>Metazoa</taxon>
        <taxon>Chordata</taxon>
        <taxon>Craniata</taxon>
        <taxon>Vertebrata</taxon>
        <taxon>Euteleostomi</taxon>
        <taxon>Actinopterygii</taxon>
        <taxon>Neopterygii</taxon>
        <taxon>Teleostei</taxon>
        <taxon>Neoteleostei</taxon>
        <taxon>Acanthomorphata</taxon>
        <taxon>Ovalentaria</taxon>
        <taxon>Atherinomorphae</taxon>
        <taxon>Cyprinodontiformes</taxon>
        <taxon>Goodeidae</taxon>
        <taxon>Crenichthys</taxon>
    </lineage>
</organism>
<sequence>MGSSELAWNNPPAALTAVPASSAPPPLREGVTGRCCCTDVAHLKAISWVTYGVETQREAARFRILFIFERRVEVEEEIEESTDSDDEDSPSKRAERQRDSESENIENQAEDVERHSDEEGELNESIEKLRKMTEIKDMENQANVEV</sequence>
<evidence type="ECO:0000256" key="1">
    <source>
        <dbReference type="SAM" id="MobiDB-lite"/>
    </source>
</evidence>
<evidence type="ECO:0000313" key="2">
    <source>
        <dbReference type="EMBL" id="KAK5608028.1"/>
    </source>
</evidence>